<dbReference type="GO" id="GO:0044718">
    <property type="term" value="P:siderophore transmembrane transport"/>
    <property type="evidence" value="ECO:0007669"/>
    <property type="project" value="TreeGrafter"/>
</dbReference>
<dbReference type="GO" id="GO:0009279">
    <property type="term" value="C:cell outer membrane"/>
    <property type="evidence" value="ECO:0007669"/>
    <property type="project" value="UniProtKB-SubCell"/>
</dbReference>
<gene>
    <name evidence="10" type="ORF">D0Y96_07810</name>
</gene>
<organism evidence="10 11">
    <name type="scientific">Paracidobacterium acidisoli</name>
    <dbReference type="NCBI Taxonomy" id="2303751"/>
    <lineage>
        <taxon>Bacteria</taxon>
        <taxon>Pseudomonadati</taxon>
        <taxon>Acidobacteriota</taxon>
        <taxon>Terriglobia</taxon>
        <taxon>Terriglobales</taxon>
        <taxon>Acidobacteriaceae</taxon>
        <taxon>Paracidobacterium</taxon>
    </lineage>
</organism>
<feature type="region of interest" description="Disordered" evidence="7">
    <location>
        <begin position="192"/>
        <end position="217"/>
    </location>
</feature>
<dbReference type="SUPFAM" id="SSF49464">
    <property type="entry name" value="Carboxypeptidase regulatory domain-like"/>
    <property type="match status" value="1"/>
</dbReference>
<evidence type="ECO:0000256" key="4">
    <source>
        <dbReference type="ARBA" id="ARBA00022692"/>
    </source>
</evidence>
<evidence type="ECO:0000256" key="3">
    <source>
        <dbReference type="ARBA" id="ARBA00022452"/>
    </source>
</evidence>
<comment type="subcellular location">
    <subcellularLocation>
        <location evidence="1">Cell outer membrane</location>
        <topology evidence="1">Multi-pass membrane protein</topology>
    </subcellularLocation>
</comment>
<dbReference type="Proteomes" id="UP000264702">
    <property type="component" value="Unassembled WGS sequence"/>
</dbReference>
<dbReference type="SUPFAM" id="SSF56935">
    <property type="entry name" value="Porins"/>
    <property type="match status" value="1"/>
</dbReference>
<keyword evidence="2" id="KW-0813">Transport</keyword>
<evidence type="ECO:0000313" key="10">
    <source>
        <dbReference type="EMBL" id="RFU16659.1"/>
    </source>
</evidence>
<feature type="compositionally biased region" description="Low complexity" evidence="7">
    <location>
        <begin position="192"/>
        <end position="208"/>
    </location>
</feature>
<keyword evidence="10" id="KW-0675">Receptor</keyword>
<protein>
    <submittedName>
        <fullName evidence="10">TonB-dependent receptor</fullName>
    </submittedName>
</protein>
<proteinExistence type="predicted"/>
<accession>A0A372IPI0</accession>
<feature type="domain" description="TonB-dependent transporter Oar-like beta-barrel" evidence="9">
    <location>
        <begin position="271"/>
        <end position="1155"/>
    </location>
</feature>
<comment type="caution">
    <text evidence="10">The sequence shown here is derived from an EMBL/GenBank/DDBJ whole genome shotgun (WGS) entry which is preliminary data.</text>
</comment>
<dbReference type="InterPro" id="IPR010917">
    <property type="entry name" value="TonB_rcpt_CS"/>
</dbReference>
<dbReference type="Gene3D" id="2.40.170.20">
    <property type="entry name" value="TonB-dependent receptor, beta-barrel domain"/>
    <property type="match status" value="1"/>
</dbReference>
<evidence type="ECO:0000256" key="6">
    <source>
        <dbReference type="ARBA" id="ARBA00023237"/>
    </source>
</evidence>
<dbReference type="PROSITE" id="PS01156">
    <property type="entry name" value="TONB_DEPENDENT_REC_2"/>
    <property type="match status" value="1"/>
</dbReference>
<name>A0A372IPI0_9BACT</name>
<reference evidence="10 11" key="1">
    <citation type="submission" date="2018-08" db="EMBL/GenBank/DDBJ databases">
        <title>Acidipila sp. 4G-K13, an acidobacterium isolated from forest soil.</title>
        <authorList>
            <person name="Gao Z.-H."/>
            <person name="Qiu L.-H."/>
        </authorList>
    </citation>
    <scope>NUCLEOTIDE SEQUENCE [LARGE SCALE GENOMIC DNA]</scope>
    <source>
        <strain evidence="10 11">4G-K13</strain>
    </source>
</reference>
<evidence type="ECO:0000256" key="5">
    <source>
        <dbReference type="ARBA" id="ARBA00023136"/>
    </source>
</evidence>
<feature type="chain" id="PRO_5016662649" evidence="8">
    <location>
        <begin position="39"/>
        <end position="1162"/>
    </location>
</feature>
<sequence>MKRILSGLRQRQGLSAAVRSMRCGLPLFVLLCAVCMTAAGQTTTGAVRGTITDPTGAIVPGAKVTVANVATGIKTVDVTNQAGEYSIRFLQIGQYRLTVEAAGFKTANYGPFSLEIDQTAKIDIPLSVGTASTTVTVSDQFQPILQTENATNGETFTENTINSVPLNGRDFAQLTVFTPGAVSTGYGTFGTVSGSSSNSSERSTNDSNEANVNGSRQQSNNYLLDGQEINENINNTIGYSPSPDSLEQIRVIASNANAEFGNVNGGEVVMVMKSGSNQFHGSAFGFLSNDNLNANSWVNDNQGVPKAGYTQSIFGGTFGGPIIRDKLFFFVDYEAFRYHSSGQQAYSVAPTAFRTGDLSLIGSGLGIQLYDTQTGTPYANNQVPITNPVAQYLFSHPNIYPLPNRQSPVDPLNIFGNFIGPHDIFSRNSQGDVKIDWHLHNNDVISGRYSQGYAEDGTVSNPIPVEFPSASNYPDHLGTVTWTHTFSPAIVNYARASYARVQFNSGVTVDPSGVFGLNGNSIVGIPSKPQQTAGFSLQSFNGIESQPNPSKGSGYVDGFGANPTPEVFVDNVFEYADNLTWQRGRHLFKFGVEVTRYQQNSFYPGNDGELGDFTYSGQYTVAPGAKTPYPFADFLTNRVFDVQVGNVSGLTGQRQYRDGVFAQDDFKVMQNLTLNLGMRWEFDQPIYEVNDKMANVNMTTKQIEYAGVDGNSRALYDPVYTQFQPRFGFAYQATPRWVIRGGYGITSYLEGMGANLRLTQNPPFHTDFEQQGQAPTSTSKGTFFTTTAGFPTSTPPTTTFYVWPKDLKPSSTQEVTLSTEYEITPSSTFQVGYVGILGHHLTEPYWGNQRVSPDVLGPYDSIVGTLKSNGQNIPAGTSPNPADVSSGVVKISATEAASNYNALQAVFRQRLTAGLELTANYTYAKALTDDFGYYGVTNTNSGQYYQQDAYNTAAEWGSAGFDIRQALSVSGEYDLPFGRGKRFGGNWSRLVDYAIGGWKLAGSDVSYTAFPVTASSPANYSSTVYAFTGAARPNQNLPLKVTGRSIKAYWGTAVQGTSCGPGQVINSAGNPCVFSQQPNNAFGNVRPFSLRGPSFEQIDMSVFKSFSMWREHRFDFRGDFFNVFNIASYQSPDSGIADGNFGQITNTNSTERHIQLSLKYAF</sequence>
<dbReference type="InterPro" id="IPR008969">
    <property type="entry name" value="CarboxyPept-like_regulatory"/>
</dbReference>
<keyword evidence="6" id="KW-0998">Cell outer membrane</keyword>
<dbReference type="GO" id="GO:0015344">
    <property type="term" value="F:siderophore uptake transmembrane transporter activity"/>
    <property type="evidence" value="ECO:0007669"/>
    <property type="project" value="TreeGrafter"/>
</dbReference>
<dbReference type="Pfam" id="PF13620">
    <property type="entry name" value="CarboxypepD_reg"/>
    <property type="match status" value="1"/>
</dbReference>
<evidence type="ECO:0000256" key="8">
    <source>
        <dbReference type="SAM" id="SignalP"/>
    </source>
</evidence>
<evidence type="ECO:0000313" key="11">
    <source>
        <dbReference type="Proteomes" id="UP000264702"/>
    </source>
</evidence>
<feature type="signal peptide" evidence="8">
    <location>
        <begin position="1"/>
        <end position="38"/>
    </location>
</feature>
<keyword evidence="11" id="KW-1185">Reference proteome</keyword>
<evidence type="ECO:0000256" key="2">
    <source>
        <dbReference type="ARBA" id="ARBA00022448"/>
    </source>
</evidence>
<dbReference type="Pfam" id="PF25183">
    <property type="entry name" value="OMP_b-brl_4"/>
    <property type="match status" value="1"/>
</dbReference>
<dbReference type="PANTHER" id="PTHR30069">
    <property type="entry name" value="TONB-DEPENDENT OUTER MEMBRANE RECEPTOR"/>
    <property type="match status" value="1"/>
</dbReference>
<dbReference type="InterPro" id="IPR057601">
    <property type="entry name" value="Oar-like_b-barrel"/>
</dbReference>
<dbReference type="InterPro" id="IPR036942">
    <property type="entry name" value="Beta-barrel_TonB_sf"/>
</dbReference>
<keyword evidence="5" id="KW-0472">Membrane</keyword>
<evidence type="ECO:0000259" key="9">
    <source>
        <dbReference type="Pfam" id="PF25183"/>
    </source>
</evidence>
<dbReference type="Gene3D" id="2.60.40.1120">
    <property type="entry name" value="Carboxypeptidase-like, regulatory domain"/>
    <property type="match status" value="1"/>
</dbReference>
<keyword evidence="8" id="KW-0732">Signal</keyword>
<evidence type="ECO:0000256" key="7">
    <source>
        <dbReference type="SAM" id="MobiDB-lite"/>
    </source>
</evidence>
<evidence type="ECO:0000256" key="1">
    <source>
        <dbReference type="ARBA" id="ARBA00004571"/>
    </source>
</evidence>
<dbReference type="AlphaFoldDB" id="A0A372IPI0"/>
<keyword evidence="3" id="KW-1134">Transmembrane beta strand</keyword>
<dbReference type="PANTHER" id="PTHR30069:SF46">
    <property type="entry name" value="OAR PROTEIN"/>
    <property type="match status" value="1"/>
</dbReference>
<keyword evidence="4" id="KW-0812">Transmembrane</keyword>
<dbReference type="EMBL" id="QVQT01000003">
    <property type="protein sequence ID" value="RFU16659.1"/>
    <property type="molecule type" value="Genomic_DNA"/>
</dbReference>
<dbReference type="InterPro" id="IPR039426">
    <property type="entry name" value="TonB-dep_rcpt-like"/>
</dbReference>